<gene>
    <name evidence="7" type="ORF">EYG76_02825</name>
</gene>
<feature type="transmembrane region" description="Helical" evidence="6">
    <location>
        <begin position="345"/>
        <end position="361"/>
    </location>
</feature>
<dbReference type="PANTHER" id="PTHR30250:SF28">
    <property type="entry name" value="POLYSACCHARIDE BIOSYNTHESIS PROTEIN"/>
    <property type="match status" value="1"/>
</dbReference>
<keyword evidence="2" id="KW-1003">Cell membrane</keyword>
<dbReference type="InterPro" id="IPR050833">
    <property type="entry name" value="Poly_Biosynth_Transport"/>
</dbReference>
<comment type="subcellular location">
    <subcellularLocation>
        <location evidence="1">Cell membrane</location>
        <topology evidence="1">Multi-pass membrane protein</topology>
    </subcellularLocation>
</comment>
<keyword evidence="5 6" id="KW-0472">Membrane</keyword>
<proteinExistence type="predicted"/>
<feature type="transmembrane region" description="Helical" evidence="6">
    <location>
        <begin position="304"/>
        <end position="325"/>
    </location>
</feature>
<feature type="transmembrane region" description="Helical" evidence="6">
    <location>
        <begin position="130"/>
        <end position="151"/>
    </location>
</feature>
<dbReference type="GO" id="GO:0005886">
    <property type="term" value="C:plasma membrane"/>
    <property type="evidence" value="ECO:0007669"/>
    <property type="project" value="UniProtKB-SubCell"/>
</dbReference>
<feature type="transmembrane region" description="Helical" evidence="6">
    <location>
        <begin position="270"/>
        <end position="292"/>
    </location>
</feature>
<dbReference type="Pfam" id="PF01943">
    <property type="entry name" value="Polysacc_synt"/>
    <property type="match status" value="1"/>
</dbReference>
<feature type="transmembrane region" description="Helical" evidence="6">
    <location>
        <begin position="398"/>
        <end position="420"/>
    </location>
</feature>
<organism evidence="7 8">
    <name type="scientific">Methanothermococcus okinawensis</name>
    <dbReference type="NCBI Taxonomy" id="155863"/>
    <lineage>
        <taxon>Archaea</taxon>
        <taxon>Methanobacteriati</taxon>
        <taxon>Methanobacteriota</taxon>
        <taxon>Methanomada group</taxon>
        <taxon>Methanococci</taxon>
        <taxon>Methanococcales</taxon>
        <taxon>Methanococcaceae</taxon>
        <taxon>Methanothermococcus</taxon>
    </lineage>
</organism>
<dbReference type="InterPro" id="IPR002797">
    <property type="entry name" value="Polysacc_synth"/>
</dbReference>
<evidence type="ECO:0000256" key="5">
    <source>
        <dbReference type="ARBA" id="ARBA00023136"/>
    </source>
</evidence>
<comment type="caution">
    <text evidence="7">The sequence shown here is derived from an EMBL/GenBank/DDBJ whole genome shotgun (WGS) entry which is preliminary data.</text>
</comment>
<name>A0A832YNE1_9EURY</name>
<evidence type="ECO:0000313" key="7">
    <source>
        <dbReference type="EMBL" id="HIP17222.1"/>
    </source>
</evidence>
<dbReference type="CDD" id="cd13128">
    <property type="entry name" value="MATE_Wzx_like"/>
    <property type="match status" value="1"/>
</dbReference>
<dbReference type="EMBL" id="DQSV01000054">
    <property type="protein sequence ID" value="HIP17222.1"/>
    <property type="molecule type" value="Genomic_DNA"/>
</dbReference>
<evidence type="ECO:0000313" key="8">
    <source>
        <dbReference type="Proteomes" id="UP000605144"/>
    </source>
</evidence>
<evidence type="ECO:0000256" key="4">
    <source>
        <dbReference type="ARBA" id="ARBA00022989"/>
    </source>
</evidence>
<keyword evidence="4 6" id="KW-1133">Transmembrane helix</keyword>
<accession>A0A832YNE1</accession>
<sequence>MVKNPLPFGKLKNLKKDHLIKDSAYMVFSNIYSKGMAYLFYFITALILGTEGFGILRGLLPLMDTVTIFFCSGIAPSMAKYISEYSNAKEHNWIFSVLFVMIFFSTLGAIFIVLLKFILGGGYGNIDTKLYIFVGVAVISSSFLSWSRGVLQGILKIKDLSKTWIIEHSFRILFVIVLSMYLGVLGSIISISLAYLLGGVFGFHLLKKHLNVNISIRDTLNNIKEKKELIKEILLYAIPIALGSASYRFLNDLDSIIIMSLLGAQENGIYGYPSLLSRGVFLFASAIAIPLLPRMAKTKNFKNIKRALLINLILIIPVLAVMFIFSKEVLMVLFGIDDYRASLSLKILSISAGFMSSYTICSSSLQGLGYAKIPLYILLVGILLNGILNYVFVKKMGIIGGAYGTLISSLFIFIMVFLYLKKIIKKNNN</sequence>
<evidence type="ECO:0000256" key="1">
    <source>
        <dbReference type="ARBA" id="ARBA00004651"/>
    </source>
</evidence>
<protein>
    <submittedName>
        <fullName evidence="7">Flippase</fullName>
    </submittedName>
</protein>
<keyword evidence="3 6" id="KW-0812">Transmembrane</keyword>
<evidence type="ECO:0000256" key="2">
    <source>
        <dbReference type="ARBA" id="ARBA00022475"/>
    </source>
</evidence>
<reference evidence="7" key="1">
    <citation type="journal article" date="2020" name="ISME J.">
        <title>Gammaproteobacteria mediating utilization of methyl-, sulfur- and petroleum organic compounds in deep ocean hydrothermal plumes.</title>
        <authorList>
            <person name="Zhou Z."/>
            <person name="Liu Y."/>
            <person name="Pan J."/>
            <person name="Cron B.R."/>
            <person name="Toner B.M."/>
            <person name="Anantharaman K."/>
            <person name="Breier J.A."/>
            <person name="Dick G.J."/>
            <person name="Li M."/>
        </authorList>
    </citation>
    <scope>NUCLEOTIDE SEQUENCE</scope>
    <source>
        <strain evidence="7">SZUA-1385</strain>
    </source>
</reference>
<dbReference type="Proteomes" id="UP000605144">
    <property type="component" value="Unassembled WGS sequence"/>
</dbReference>
<feature type="transmembrane region" description="Helical" evidence="6">
    <location>
        <begin position="36"/>
        <end position="56"/>
    </location>
</feature>
<evidence type="ECO:0000256" key="6">
    <source>
        <dbReference type="SAM" id="Phobius"/>
    </source>
</evidence>
<evidence type="ECO:0000256" key="3">
    <source>
        <dbReference type="ARBA" id="ARBA00022692"/>
    </source>
</evidence>
<feature type="transmembrane region" description="Helical" evidence="6">
    <location>
        <begin position="94"/>
        <end position="118"/>
    </location>
</feature>
<dbReference type="PANTHER" id="PTHR30250">
    <property type="entry name" value="PST FAMILY PREDICTED COLANIC ACID TRANSPORTER"/>
    <property type="match status" value="1"/>
</dbReference>
<dbReference type="AlphaFoldDB" id="A0A832YNE1"/>
<feature type="transmembrane region" description="Helical" evidence="6">
    <location>
        <begin position="373"/>
        <end position="392"/>
    </location>
</feature>